<evidence type="ECO:0000313" key="2">
    <source>
        <dbReference type="Proteomes" id="UP000479710"/>
    </source>
</evidence>
<evidence type="ECO:0000313" key="1">
    <source>
        <dbReference type="EMBL" id="KAF0914147.1"/>
    </source>
</evidence>
<keyword evidence="2" id="KW-1185">Reference proteome</keyword>
<sequence>MQTGWIQTRKIDVSVAGDWLAGMRRMRMTTAELAWMEPVSCSTECAREAEKTTRPPGWRQIVGQLLE</sequence>
<protein>
    <submittedName>
        <fullName evidence="1">Uncharacterized protein</fullName>
    </submittedName>
</protein>
<proteinExistence type="predicted"/>
<organism evidence="1 2">
    <name type="scientific">Oryza meyeriana var. granulata</name>
    <dbReference type="NCBI Taxonomy" id="110450"/>
    <lineage>
        <taxon>Eukaryota</taxon>
        <taxon>Viridiplantae</taxon>
        <taxon>Streptophyta</taxon>
        <taxon>Embryophyta</taxon>
        <taxon>Tracheophyta</taxon>
        <taxon>Spermatophyta</taxon>
        <taxon>Magnoliopsida</taxon>
        <taxon>Liliopsida</taxon>
        <taxon>Poales</taxon>
        <taxon>Poaceae</taxon>
        <taxon>BOP clade</taxon>
        <taxon>Oryzoideae</taxon>
        <taxon>Oryzeae</taxon>
        <taxon>Oryzinae</taxon>
        <taxon>Oryza</taxon>
        <taxon>Oryza meyeriana</taxon>
    </lineage>
</organism>
<comment type="caution">
    <text evidence="1">The sequence shown here is derived from an EMBL/GenBank/DDBJ whole genome shotgun (WGS) entry which is preliminary data.</text>
</comment>
<gene>
    <name evidence="1" type="ORF">E2562_027573</name>
</gene>
<accession>A0A6G1DNR7</accession>
<name>A0A6G1DNR7_9ORYZ</name>
<reference evidence="1 2" key="1">
    <citation type="submission" date="2019-11" db="EMBL/GenBank/DDBJ databases">
        <title>Whole genome sequence of Oryza granulata.</title>
        <authorList>
            <person name="Li W."/>
        </authorList>
    </citation>
    <scope>NUCLEOTIDE SEQUENCE [LARGE SCALE GENOMIC DNA]</scope>
    <source>
        <strain evidence="2">cv. Menghai</strain>
        <tissue evidence="1">Leaf</tissue>
    </source>
</reference>
<dbReference type="Proteomes" id="UP000479710">
    <property type="component" value="Unassembled WGS sequence"/>
</dbReference>
<dbReference type="EMBL" id="SPHZ02000006">
    <property type="protein sequence ID" value="KAF0914147.1"/>
    <property type="molecule type" value="Genomic_DNA"/>
</dbReference>
<dbReference type="AlphaFoldDB" id="A0A6G1DNR7"/>